<feature type="transmembrane region" description="Helical" evidence="2">
    <location>
        <begin position="30"/>
        <end position="49"/>
    </location>
</feature>
<feature type="region of interest" description="Disordered" evidence="1">
    <location>
        <begin position="62"/>
        <end position="88"/>
    </location>
</feature>
<organism evidence="3 4">
    <name type="scientific">Rubrivivax gelatinosus</name>
    <name type="common">Rhodocyclus gelatinosus</name>
    <name type="synonym">Rhodopseudomonas gelatinosa</name>
    <dbReference type="NCBI Taxonomy" id="28068"/>
    <lineage>
        <taxon>Bacteria</taxon>
        <taxon>Pseudomonadati</taxon>
        <taxon>Pseudomonadota</taxon>
        <taxon>Betaproteobacteria</taxon>
        <taxon>Burkholderiales</taxon>
        <taxon>Sphaerotilaceae</taxon>
        <taxon>Rubrivivax</taxon>
    </lineage>
</organism>
<dbReference type="EMBL" id="NRRU01000017">
    <property type="protein sequence ID" value="MBK1712395.1"/>
    <property type="molecule type" value="Genomic_DNA"/>
</dbReference>
<sequence>MYIVAIAWIYVVLMMALAEAISPQGSVLGALVTFTMYGVLPLAIVLYIMGAPMRRRARRAAEAAGSAAAPDGSGHAAGDAVAPERKEP</sequence>
<keyword evidence="2" id="KW-1133">Transmembrane helix</keyword>
<evidence type="ECO:0000256" key="1">
    <source>
        <dbReference type="SAM" id="MobiDB-lite"/>
    </source>
</evidence>
<evidence type="ECO:0000313" key="3">
    <source>
        <dbReference type="EMBL" id="MBK1712395.1"/>
    </source>
</evidence>
<evidence type="ECO:0000256" key="2">
    <source>
        <dbReference type="SAM" id="Phobius"/>
    </source>
</evidence>
<feature type="compositionally biased region" description="Low complexity" evidence="1">
    <location>
        <begin position="62"/>
        <end position="80"/>
    </location>
</feature>
<proteinExistence type="predicted"/>
<evidence type="ECO:0008006" key="5">
    <source>
        <dbReference type="Google" id="ProtNLM"/>
    </source>
</evidence>
<keyword evidence="2" id="KW-0472">Membrane</keyword>
<dbReference type="Proteomes" id="UP001041814">
    <property type="component" value="Unassembled WGS sequence"/>
</dbReference>
<reference evidence="3" key="2">
    <citation type="journal article" date="2020" name="Microorganisms">
        <title>Osmotic Adaptation and Compatible Solute Biosynthesis of Phototrophic Bacteria as Revealed from Genome Analyses.</title>
        <authorList>
            <person name="Imhoff J.F."/>
            <person name="Rahn T."/>
            <person name="Kunzel S."/>
            <person name="Keller A."/>
            <person name="Neulinger S.C."/>
        </authorList>
    </citation>
    <scope>NUCLEOTIDE SEQUENCE</scope>
    <source>
        <strain evidence="3">IM 151</strain>
    </source>
</reference>
<dbReference type="RefSeq" id="WP_200225392.1">
    <property type="nucleotide sequence ID" value="NZ_NRRT01000001.1"/>
</dbReference>
<comment type="caution">
    <text evidence="3">The sequence shown here is derived from an EMBL/GenBank/DDBJ whole genome shotgun (WGS) entry which is preliminary data.</text>
</comment>
<reference evidence="3" key="1">
    <citation type="submission" date="2017-08" db="EMBL/GenBank/DDBJ databases">
        <authorList>
            <person name="Imhoff J.F."/>
            <person name="Rahn T."/>
            <person name="Kuenzel S."/>
            <person name="Neulinger S.C."/>
        </authorList>
    </citation>
    <scope>NUCLEOTIDE SEQUENCE</scope>
    <source>
        <strain evidence="3">IM 151</strain>
    </source>
</reference>
<protein>
    <recommendedName>
        <fullName evidence="5">Transmembrane protein</fullName>
    </recommendedName>
</protein>
<gene>
    <name evidence="3" type="ORF">CKO43_06325</name>
</gene>
<keyword evidence="2" id="KW-0812">Transmembrane</keyword>
<keyword evidence="4" id="KW-1185">Reference proteome</keyword>
<name>A0ABS1DTV2_RUBGE</name>
<accession>A0ABS1DTV2</accession>
<evidence type="ECO:0000313" key="4">
    <source>
        <dbReference type="Proteomes" id="UP001041814"/>
    </source>
</evidence>